<reference evidence="2" key="5">
    <citation type="submission" date="2018-04" db="UniProtKB">
        <authorList>
            <consortium name="EnsemblFungi"/>
        </authorList>
    </citation>
    <scope>IDENTIFICATION</scope>
    <source>
        <strain evidence="2">R3-111a-1</strain>
    </source>
</reference>
<protein>
    <submittedName>
        <fullName evidence="1 2">Uncharacterized protein</fullName>
    </submittedName>
</protein>
<evidence type="ECO:0000313" key="1">
    <source>
        <dbReference type="EMBL" id="EJT77991.1"/>
    </source>
</evidence>
<gene>
    <name evidence="2" type="primary">20343552</name>
    <name evidence="1" type="ORF">GGTG_03094</name>
</gene>
<dbReference type="VEuPathDB" id="FungiDB:GGTG_03094"/>
<dbReference type="HOGENOM" id="CLU_1142649_0_0_1"/>
<accession>J3NP88</accession>
<dbReference type="RefSeq" id="XP_009219136.1">
    <property type="nucleotide sequence ID" value="XM_009220872.1"/>
</dbReference>
<sequence length="243" mass="26481">MDLFDPVFYSPAPSFAAVVKGLSLLLPPTAEPVLLMVMGSKEAGGEDMPPQSVKFVSRTPTKKRRDNPWWTIPPVPVLTSDTLEACSMERESSITSHTHKFPNDPSSWNLPLRRARRIEQPAVCVDGVIVYAYSSSASEFSEPTTLGYVASGSVGGVYAVQRHDSRRELCAALAHPRRGGVGCEVQLHLPGTFLVLASPPFHRLATTAELSRFGSARLLPLVRGLGWLTMRGTNTISWRPACP</sequence>
<organism evidence="1">
    <name type="scientific">Gaeumannomyces tritici (strain R3-111a-1)</name>
    <name type="common">Wheat and barley take-all root rot fungus</name>
    <name type="synonym">Gaeumannomyces graminis var. tritici</name>
    <dbReference type="NCBI Taxonomy" id="644352"/>
    <lineage>
        <taxon>Eukaryota</taxon>
        <taxon>Fungi</taxon>
        <taxon>Dikarya</taxon>
        <taxon>Ascomycota</taxon>
        <taxon>Pezizomycotina</taxon>
        <taxon>Sordariomycetes</taxon>
        <taxon>Sordariomycetidae</taxon>
        <taxon>Magnaporthales</taxon>
        <taxon>Magnaporthaceae</taxon>
        <taxon>Gaeumannomyces</taxon>
    </lineage>
</organism>
<evidence type="ECO:0000313" key="3">
    <source>
        <dbReference type="Proteomes" id="UP000006039"/>
    </source>
</evidence>
<dbReference type="AlphaFoldDB" id="J3NP88"/>
<reference evidence="2" key="4">
    <citation type="journal article" date="2015" name="G3 (Bethesda)">
        <title>Genome sequences of three phytopathogenic species of the Magnaporthaceae family of fungi.</title>
        <authorList>
            <person name="Okagaki L.H."/>
            <person name="Nunes C.C."/>
            <person name="Sailsbery J."/>
            <person name="Clay B."/>
            <person name="Brown D."/>
            <person name="John T."/>
            <person name="Oh Y."/>
            <person name="Young N."/>
            <person name="Fitzgerald M."/>
            <person name="Haas B.J."/>
            <person name="Zeng Q."/>
            <person name="Young S."/>
            <person name="Adiconis X."/>
            <person name="Fan L."/>
            <person name="Levin J.Z."/>
            <person name="Mitchell T.K."/>
            <person name="Okubara P.A."/>
            <person name="Farman M.L."/>
            <person name="Kohn L.M."/>
            <person name="Birren B."/>
            <person name="Ma L.-J."/>
            <person name="Dean R.A."/>
        </authorList>
    </citation>
    <scope>NUCLEOTIDE SEQUENCE</scope>
    <source>
        <strain evidence="2">R3-111a-1</strain>
    </source>
</reference>
<dbReference type="EnsemblFungi" id="EJT77991">
    <property type="protein sequence ID" value="EJT77991"/>
    <property type="gene ID" value="GGTG_03094"/>
</dbReference>
<keyword evidence="3" id="KW-1185">Reference proteome</keyword>
<name>J3NP88_GAET3</name>
<dbReference type="Proteomes" id="UP000006039">
    <property type="component" value="Unassembled WGS sequence"/>
</dbReference>
<evidence type="ECO:0000313" key="2">
    <source>
        <dbReference type="EnsemblFungi" id="EJT77991"/>
    </source>
</evidence>
<proteinExistence type="predicted"/>
<reference evidence="1" key="3">
    <citation type="submission" date="2010-09" db="EMBL/GenBank/DDBJ databases">
        <title>Annotation of Gaeumannomyces graminis var. tritici R3-111a-1.</title>
        <authorList>
            <consortium name="The Broad Institute Genome Sequencing Platform"/>
            <person name="Ma L.-J."/>
            <person name="Dead R."/>
            <person name="Young S.K."/>
            <person name="Zeng Q."/>
            <person name="Gargeya S."/>
            <person name="Fitzgerald M."/>
            <person name="Haas B."/>
            <person name="Abouelleil A."/>
            <person name="Alvarado L."/>
            <person name="Arachchi H.M."/>
            <person name="Berlin A."/>
            <person name="Brown A."/>
            <person name="Chapman S.B."/>
            <person name="Chen Z."/>
            <person name="Dunbar C."/>
            <person name="Freedman E."/>
            <person name="Gearin G."/>
            <person name="Gellesch M."/>
            <person name="Goldberg J."/>
            <person name="Griggs A."/>
            <person name="Gujja S."/>
            <person name="Heiman D."/>
            <person name="Howarth C."/>
            <person name="Larson L."/>
            <person name="Lui A."/>
            <person name="MacDonald P.J.P."/>
            <person name="Mehta T."/>
            <person name="Montmayeur A."/>
            <person name="Murphy C."/>
            <person name="Neiman D."/>
            <person name="Pearson M."/>
            <person name="Priest M."/>
            <person name="Roberts A."/>
            <person name="Saif S."/>
            <person name="Shea T."/>
            <person name="Shenoy N."/>
            <person name="Sisk P."/>
            <person name="Stolte C."/>
            <person name="Sykes S."/>
            <person name="Yandava C."/>
            <person name="Wortman J."/>
            <person name="Nusbaum C."/>
            <person name="Birren B."/>
        </authorList>
    </citation>
    <scope>NUCLEOTIDE SEQUENCE</scope>
    <source>
        <strain evidence="1">R3-111a-1</strain>
    </source>
</reference>
<dbReference type="GeneID" id="20343552"/>
<reference evidence="3" key="1">
    <citation type="submission" date="2010-07" db="EMBL/GenBank/DDBJ databases">
        <title>The genome sequence of Gaeumannomyces graminis var. tritici strain R3-111a-1.</title>
        <authorList>
            <consortium name="The Broad Institute Genome Sequencing Platform"/>
            <person name="Ma L.-J."/>
            <person name="Dead R."/>
            <person name="Young S."/>
            <person name="Zeng Q."/>
            <person name="Koehrsen M."/>
            <person name="Alvarado L."/>
            <person name="Berlin A."/>
            <person name="Chapman S.B."/>
            <person name="Chen Z."/>
            <person name="Freedman E."/>
            <person name="Gellesch M."/>
            <person name="Goldberg J."/>
            <person name="Griggs A."/>
            <person name="Gujja S."/>
            <person name="Heilman E.R."/>
            <person name="Heiman D."/>
            <person name="Hepburn T."/>
            <person name="Howarth C."/>
            <person name="Jen D."/>
            <person name="Larson L."/>
            <person name="Mehta T."/>
            <person name="Neiman D."/>
            <person name="Pearson M."/>
            <person name="Roberts A."/>
            <person name="Saif S."/>
            <person name="Shea T."/>
            <person name="Shenoy N."/>
            <person name="Sisk P."/>
            <person name="Stolte C."/>
            <person name="Sykes S."/>
            <person name="Walk T."/>
            <person name="White J."/>
            <person name="Yandava C."/>
            <person name="Haas B."/>
            <person name="Nusbaum C."/>
            <person name="Birren B."/>
        </authorList>
    </citation>
    <scope>NUCLEOTIDE SEQUENCE [LARGE SCALE GENOMIC DNA]</scope>
    <source>
        <strain evidence="3">R3-111a-1</strain>
    </source>
</reference>
<dbReference type="EMBL" id="GL385396">
    <property type="protein sequence ID" value="EJT77991.1"/>
    <property type="molecule type" value="Genomic_DNA"/>
</dbReference>
<reference evidence="1" key="2">
    <citation type="submission" date="2010-07" db="EMBL/GenBank/DDBJ databases">
        <authorList>
            <consortium name="The Broad Institute Genome Sequencing Platform"/>
            <consortium name="Broad Institute Genome Sequencing Center for Infectious Disease"/>
            <person name="Ma L.-J."/>
            <person name="Dead R."/>
            <person name="Young S."/>
            <person name="Zeng Q."/>
            <person name="Koehrsen M."/>
            <person name="Alvarado L."/>
            <person name="Berlin A."/>
            <person name="Chapman S.B."/>
            <person name="Chen Z."/>
            <person name="Freedman E."/>
            <person name="Gellesch M."/>
            <person name="Goldberg J."/>
            <person name="Griggs A."/>
            <person name="Gujja S."/>
            <person name="Heilman E.R."/>
            <person name="Heiman D."/>
            <person name="Hepburn T."/>
            <person name="Howarth C."/>
            <person name="Jen D."/>
            <person name="Larson L."/>
            <person name="Mehta T."/>
            <person name="Neiman D."/>
            <person name="Pearson M."/>
            <person name="Roberts A."/>
            <person name="Saif S."/>
            <person name="Shea T."/>
            <person name="Shenoy N."/>
            <person name="Sisk P."/>
            <person name="Stolte C."/>
            <person name="Sykes S."/>
            <person name="Walk T."/>
            <person name="White J."/>
            <person name="Yandava C."/>
            <person name="Haas B."/>
            <person name="Nusbaum C."/>
            <person name="Birren B."/>
        </authorList>
    </citation>
    <scope>NUCLEOTIDE SEQUENCE</scope>
    <source>
        <strain evidence="1">R3-111a-1</strain>
    </source>
</reference>